<name>A0A1F8GU89_9BACT</name>
<reference evidence="3 4" key="1">
    <citation type="journal article" date="2016" name="Nat. Commun.">
        <title>Thousands of microbial genomes shed light on interconnected biogeochemical processes in an aquifer system.</title>
        <authorList>
            <person name="Anantharaman K."/>
            <person name="Brown C.T."/>
            <person name="Hug L.A."/>
            <person name="Sharon I."/>
            <person name="Castelle C.J."/>
            <person name="Probst A.J."/>
            <person name="Thomas B.C."/>
            <person name="Singh A."/>
            <person name="Wilkins M.J."/>
            <person name="Karaoz U."/>
            <person name="Brodie E.L."/>
            <person name="Williams K.H."/>
            <person name="Hubbard S.S."/>
            <person name="Banfield J.F."/>
        </authorList>
    </citation>
    <scope>NUCLEOTIDE SEQUENCE [LARGE SCALE GENOMIC DNA]</scope>
</reference>
<proteinExistence type="predicted"/>
<dbReference type="AlphaFoldDB" id="A0A1F8GU89"/>
<evidence type="ECO:0000256" key="1">
    <source>
        <dbReference type="SAM" id="MobiDB-lite"/>
    </source>
</evidence>
<keyword evidence="2" id="KW-1133">Transmembrane helix</keyword>
<comment type="caution">
    <text evidence="3">The sequence shown here is derived from an EMBL/GenBank/DDBJ whole genome shotgun (WGS) entry which is preliminary data.</text>
</comment>
<sequence>MNAQINAYISGERAKGTPIDTIKQNLKVAGWNDQQINEAFGALASPPISSSVPFVSPRKSGSAFKVILIIILILLLVGAGIWFFYFRTKSSPALPQNTPDNTSQSQATVSPSSSAEPSKPAVSDPTVGVTWKPVATYTNKSPELIKGPSYSNEYQTPPFSITGQWVRIRWQAKQDPNGSGEWFGFGIDKGRSIIDFDHCYEEGDIHHNLTNLDIGRNSILDGASGVWSCPLVANPSSRTLTVKVGFQGLADDPGDSFSFTIEDGSNP</sequence>
<organism evidence="3 4">
    <name type="scientific">Candidatus Yanofskybacteria bacterium RIFCSPLOWO2_01_FULL_49_25</name>
    <dbReference type="NCBI Taxonomy" id="1802701"/>
    <lineage>
        <taxon>Bacteria</taxon>
        <taxon>Candidatus Yanofskyibacteriota</taxon>
    </lineage>
</organism>
<protein>
    <submittedName>
        <fullName evidence="3">Uncharacterized protein</fullName>
    </submittedName>
</protein>
<evidence type="ECO:0000313" key="4">
    <source>
        <dbReference type="Proteomes" id="UP000179047"/>
    </source>
</evidence>
<dbReference type="STRING" id="1802701.A3A33_02480"/>
<feature type="region of interest" description="Disordered" evidence="1">
    <location>
        <begin position="95"/>
        <end position="126"/>
    </location>
</feature>
<evidence type="ECO:0000313" key="3">
    <source>
        <dbReference type="EMBL" id="OGN28198.1"/>
    </source>
</evidence>
<feature type="compositionally biased region" description="Low complexity" evidence="1">
    <location>
        <begin position="102"/>
        <end position="123"/>
    </location>
</feature>
<gene>
    <name evidence="3" type="ORF">A3A33_02480</name>
</gene>
<keyword evidence="2" id="KW-0812">Transmembrane</keyword>
<keyword evidence="2" id="KW-0472">Membrane</keyword>
<dbReference type="EMBL" id="MGKP01000023">
    <property type="protein sequence ID" value="OGN28198.1"/>
    <property type="molecule type" value="Genomic_DNA"/>
</dbReference>
<accession>A0A1F8GU89</accession>
<dbReference type="Proteomes" id="UP000179047">
    <property type="component" value="Unassembled WGS sequence"/>
</dbReference>
<evidence type="ECO:0000256" key="2">
    <source>
        <dbReference type="SAM" id="Phobius"/>
    </source>
</evidence>
<feature type="transmembrane region" description="Helical" evidence="2">
    <location>
        <begin position="66"/>
        <end position="86"/>
    </location>
</feature>